<evidence type="ECO:0000313" key="3">
    <source>
        <dbReference type="Proteomes" id="UP001244787"/>
    </source>
</evidence>
<reference evidence="2 3" key="1">
    <citation type="submission" date="2023-06" db="EMBL/GenBank/DDBJ databases">
        <authorList>
            <person name="Ye Y.-Q."/>
            <person name="Du Z.-J."/>
        </authorList>
    </citation>
    <scope>NUCLEOTIDE SEQUENCE [LARGE SCALE GENOMIC DNA]</scope>
    <source>
        <strain evidence="2 3">SDUM287046</strain>
    </source>
</reference>
<feature type="transmembrane region" description="Helical" evidence="1">
    <location>
        <begin position="89"/>
        <end position="109"/>
    </location>
</feature>
<proteinExistence type="predicted"/>
<keyword evidence="1" id="KW-0812">Transmembrane</keyword>
<evidence type="ECO:0000313" key="2">
    <source>
        <dbReference type="EMBL" id="MDN3725557.1"/>
    </source>
</evidence>
<feature type="transmembrane region" description="Helical" evidence="1">
    <location>
        <begin position="59"/>
        <end position="83"/>
    </location>
</feature>
<dbReference type="EMBL" id="JAUGQQ010000039">
    <property type="protein sequence ID" value="MDN3725557.1"/>
    <property type="molecule type" value="Genomic_DNA"/>
</dbReference>
<comment type="caution">
    <text evidence="2">The sequence shown here is derived from an EMBL/GenBank/DDBJ whole genome shotgun (WGS) entry which is preliminary data.</text>
</comment>
<evidence type="ECO:0008006" key="4">
    <source>
        <dbReference type="Google" id="ProtNLM"/>
    </source>
</evidence>
<keyword evidence="3" id="KW-1185">Reference proteome</keyword>
<gene>
    <name evidence="2" type="ORF">QRD02_14320</name>
</gene>
<sequence>MRVYYKCPKCNHENRVKTDAGTRIEFAMENGKAKKVECEKCYLNFNLEPNKFYAKESKLISILSGIIFFVGTMVGLYFVMQMISEMKTIIGIFTVACGLLIPVWIFGVLNKEERNRVKTFNQTYAAE</sequence>
<dbReference type="Proteomes" id="UP001244787">
    <property type="component" value="Unassembled WGS sequence"/>
</dbReference>
<keyword evidence="1" id="KW-1133">Transmembrane helix</keyword>
<accession>A0ABT8DR87</accession>
<keyword evidence="1" id="KW-0472">Membrane</keyword>
<evidence type="ECO:0000256" key="1">
    <source>
        <dbReference type="SAM" id="Phobius"/>
    </source>
</evidence>
<protein>
    <recommendedName>
        <fullName evidence="4">DUF983 domain-containing protein</fullName>
    </recommendedName>
</protein>
<name>A0ABT8DR87_9FLAO</name>
<organism evidence="2 3">
    <name type="scientific">Aequorivita aurantiaca</name>
    <dbReference type="NCBI Taxonomy" id="3053356"/>
    <lineage>
        <taxon>Bacteria</taxon>
        <taxon>Pseudomonadati</taxon>
        <taxon>Bacteroidota</taxon>
        <taxon>Flavobacteriia</taxon>
        <taxon>Flavobacteriales</taxon>
        <taxon>Flavobacteriaceae</taxon>
        <taxon>Aequorivita</taxon>
    </lineage>
</organism>
<dbReference type="RefSeq" id="WP_290255642.1">
    <property type="nucleotide sequence ID" value="NZ_JAUGQQ010000039.1"/>
</dbReference>